<dbReference type="GO" id="GO:0005737">
    <property type="term" value="C:cytoplasm"/>
    <property type="evidence" value="ECO:0007669"/>
    <property type="project" value="TreeGrafter"/>
</dbReference>
<dbReference type="GO" id="GO:0008017">
    <property type="term" value="F:microtubule binding"/>
    <property type="evidence" value="ECO:0007669"/>
    <property type="project" value="TreeGrafter"/>
</dbReference>
<feature type="region of interest" description="Disordered" evidence="2">
    <location>
        <begin position="157"/>
        <end position="203"/>
    </location>
</feature>
<dbReference type="EMBL" id="GHES01013222">
    <property type="protein sequence ID" value="MPA43781.1"/>
    <property type="molecule type" value="Transcribed_RNA"/>
</dbReference>
<name>A0A5B6ZJ61_DAVIN</name>
<proteinExistence type="inferred from homology"/>
<evidence type="ECO:0000313" key="3">
    <source>
        <dbReference type="EMBL" id="MPA43781.1"/>
    </source>
</evidence>
<feature type="compositionally biased region" description="Polar residues" evidence="2">
    <location>
        <begin position="361"/>
        <end position="376"/>
    </location>
</feature>
<protein>
    <submittedName>
        <fullName evidence="3">Putative QWRF motif-containing protein 2</fullName>
    </submittedName>
</protein>
<feature type="region of interest" description="Disordered" evidence="2">
    <location>
        <begin position="357"/>
        <end position="424"/>
    </location>
</feature>
<reference evidence="3" key="1">
    <citation type="submission" date="2019-08" db="EMBL/GenBank/DDBJ databases">
        <title>Reference gene set and small RNA set construction with multiple tissues from Davidia involucrata Baill.</title>
        <authorList>
            <person name="Yang H."/>
            <person name="Zhou C."/>
            <person name="Li G."/>
            <person name="Wang J."/>
            <person name="Gao P."/>
            <person name="Wang M."/>
            <person name="Wang R."/>
            <person name="Zhao Y."/>
        </authorList>
    </citation>
    <scope>NUCLEOTIDE SEQUENCE</scope>
    <source>
        <tissue evidence="3">Mixed with DoveR01_LX</tissue>
    </source>
</reference>
<dbReference type="PANTHER" id="PTHR31807">
    <property type="entry name" value="AUGMIN FAMILY MEMBER"/>
    <property type="match status" value="1"/>
</dbReference>
<feature type="compositionally biased region" description="Basic and acidic residues" evidence="2">
    <location>
        <begin position="187"/>
        <end position="199"/>
    </location>
</feature>
<sequence length="661" mass="71061">MVAAVSASLNPKISSQGGTHQNPKRPPLLPSEADNGVVGPRRPKSREVTSRYMSSNSSTSTTSTSVTSSSYSSSSNSSSSRRYPSPLVSRTVAMTPMPAASSVIKRSQSVERRRPVTPRPSTPGNASEMSAAARLLVTSTKSLSVSFQGQSFSLPISKTKPAPSTNNLSNVRKGTPERRKAATPVRDQTENSKPIDQHRWPGRSRQVNYLTRSFDCTTEKKKLGGSGSVIRALQQSMIDESSKASFDGRLKVESCNAGLEKAVQLIVDANSAVGSAVTSGPVASDSESVSSGSTSGVQECATVTHAPGGPRNIMVPARFWQETNNRLRRMPEPGSPVSKNNGMKTVVPPKLVATKKLLNDSPISSPRGVSSTSRGLSSPLRGAARPVSPSKIGAARPASPNKIMTPLTTSSPSRGMPSPSRVRYGAASTLSNNLSNTPSILSFAADIRRGKMGENRIVDAHLLRLLYNRHLQWRFVNARTDASLLVQRVTAEKSLYNAWVTTSKLRCSVISKRMELQLLKQNLKLYSILKGQILYLDDWDLVDRDHSSSLSGAIEALEASTLRLPVVGGARADTQNVKDAVCSAVDMMQAMASSICSLLPKVEQVNSVVSELANITAEERALLDQCKDILSTLTAMQVKDCSLRTHILQLKRIPSRLTTEV</sequence>
<dbReference type="AlphaFoldDB" id="A0A5B6ZJ61"/>
<accession>A0A5B6ZJ61</accession>
<dbReference type="GO" id="GO:0051225">
    <property type="term" value="P:spindle assembly"/>
    <property type="evidence" value="ECO:0007669"/>
    <property type="project" value="TreeGrafter"/>
</dbReference>
<feature type="compositionally biased region" description="Polar residues" evidence="2">
    <location>
        <begin position="157"/>
        <end position="172"/>
    </location>
</feature>
<feature type="compositionally biased region" description="Polar residues" evidence="2">
    <location>
        <begin position="7"/>
        <end position="21"/>
    </location>
</feature>
<dbReference type="Pfam" id="PF04484">
    <property type="entry name" value="QWRF"/>
    <property type="match status" value="1"/>
</dbReference>
<evidence type="ECO:0000256" key="1">
    <source>
        <dbReference type="ARBA" id="ARBA00010016"/>
    </source>
</evidence>
<comment type="similarity">
    <text evidence="1">Belongs to the QWRF family.</text>
</comment>
<organism evidence="3">
    <name type="scientific">Davidia involucrata</name>
    <name type="common">Dove tree</name>
    <dbReference type="NCBI Taxonomy" id="16924"/>
    <lineage>
        <taxon>Eukaryota</taxon>
        <taxon>Viridiplantae</taxon>
        <taxon>Streptophyta</taxon>
        <taxon>Embryophyta</taxon>
        <taxon>Tracheophyta</taxon>
        <taxon>Spermatophyta</taxon>
        <taxon>Magnoliopsida</taxon>
        <taxon>eudicotyledons</taxon>
        <taxon>Gunneridae</taxon>
        <taxon>Pentapetalae</taxon>
        <taxon>asterids</taxon>
        <taxon>Cornales</taxon>
        <taxon>Nyssaceae</taxon>
        <taxon>Davidia</taxon>
    </lineage>
</organism>
<evidence type="ECO:0000256" key="2">
    <source>
        <dbReference type="SAM" id="MobiDB-lite"/>
    </source>
</evidence>
<dbReference type="GO" id="GO:0005880">
    <property type="term" value="C:nuclear microtubule"/>
    <property type="evidence" value="ECO:0007669"/>
    <property type="project" value="TreeGrafter"/>
</dbReference>
<feature type="compositionally biased region" description="Low complexity" evidence="2">
    <location>
        <begin position="50"/>
        <end position="81"/>
    </location>
</feature>
<feature type="region of interest" description="Disordered" evidence="2">
    <location>
        <begin position="1"/>
        <end position="128"/>
    </location>
</feature>
<gene>
    <name evidence="3" type="ORF">Din_013222</name>
</gene>
<feature type="compositionally biased region" description="Low complexity" evidence="2">
    <location>
        <begin position="410"/>
        <end position="424"/>
    </location>
</feature>
<dbReference type="InterPro" id="IPR007573">
    <property type="entry name" value="QWRF"/>
</dbReference>
<dbReference type="PANTHER" id="PTHR31807:SF2">
    <property type="entry name" value="PROTEIN SNOWY COTYLEDON 3"/>
    <property type="match status" value="1"/>
</dbReference>